<dbReference type="Pfam" id="PF02885">
    <property type="entry name" value="Glycos_trans_3N"/>
    <property type="match status" value="1"/>
</dbReference>
<name>A0A0F6CL71_MYCGL</name>
<dbReference type="PANTHER" id="PTHR10515">
    <property type="entry name" value="THYMIDINE PHOSPHORYLASE"/>
    <property type="match status" value="1"/>
</dbReference>
<evidence type="ECO:0000256" key="5">
    <source>
        <dbReference type="ARBA" id="ARBA00048550"/>
    </source>
</evidence>
<dbReference type="InterPro" id="IPR018090">
    <property type="entry name" value="Pyrmidine_PPas_bac/euk"/>
</dbReference>
<dbReference type="InterPro" id="IPR017459">
    <property type="entry name" value="Glycosyl_Trfase_fam3_N_dom"/>
</dbReference>
<keyword evidence="4" id="KW-0808">Transferase</keyword>
<dbReference type="Gene3D" id="3.40.1030.10">
    <property type="entry name" value="Nucleoside phosphorylase/phosphoribosyltransferase catalytic domain"/>
    <property type="match status" value="1"/>
</dbReference>
<feature type="domain" description="Pyrimidine nucleoside phosphorylase C-terminal" evidence="7">
    <location>
        <begin position="345"/>
        <end position="418"/>
    </location>
</feature>
<dbReference type="Gene3D" id="1.20.970.10">
    <property type="entry name" value="Transferase, Pyrimidine Nucleoside Phosphorylase, Chain C"/>
    <property type="match status" value="1"/>
</dbReference>
<dbReference type="HOGENOM" id="CLU_025040_0_1_14"/>
<evidence type="ECO:0000313" key="9">
    <source>
        <dbReference type="Proteomes" id="UP000018735"/>
    </source>
</evidence>
<dbReference type="eggNOG" id="COG0213">
    <property type="taxonomic scope" value="Bacteria"/>
</dbReference>
<evidence type="ECO:0000256" key="4">
    <source>
        <dbReference type="ARBA" id="ARBA00022679"/>
    </source>
</evidence>
<dbReference type="EMBL" id="CP006916">
    <property type="protein sequence ID" value="AHB99843.1"/>
    <property type="molecule type" value="Genomic_DNA"/>
</dbReference>
<dbReference type="InterPro" id="IPR017872">
    <property type="entry name" value="Pyrmidine_PPase_CS"/>
</dbReference>
<dbReference type="Pfam" id="PF07831">
    <property type="entry name" value="PYNP_C"/>
    <property type="match status" value="1"/>
</dbReference>
<dbReference type="SUPFAM" id="SSF52418">
    <property type="entry name" value="Nucleoside phosphorylase/phosphoribosyltransferase catalytic domain"/>
    <property type="match status" value="1"/>
</dbReference>
<protein>
    <submittedName>
        <fullName evidence="8">Thymidine phosphorylase</fullName>
    </submittedName>
</protein>
<dbReference type="InterPro" id="IPR000312">
    <property type="entry name" value="Glycosyl_Trfase_fam3"/>
</dbReference>
<comment type="catalytic activity">
    <reaction evidence="5">
        <text>thymidine + phosphate = 2-deoxy-alpha-D-ribose 1-phosphate + thymine</text>
        <dbReference type="Rhea" id="RHEA:16037"/>
        <dbReference type="ChEBI" id="CHEBI:17748"/>
        <dbReference type="ChEBI" id="CHEBI:17821"/>
        <dbReference type="ChEBI" id="CHEBI:43474"/>
        <dbReference type="ChEBI" id="CHEBI:57259"/>
        <dbReference type="EC" id="2.4.2.4"/>
    </reaction>
</comment>
<dbReference type="SMART" id="SM00941">
    <property type="entry name" value="PYNP_C"/>
    <property type="match status" value="1"/>
</dbReference>
<comment type="subunit">
    <text evidence="2">Homodimer.</text>
</comment>
<dbReference type="InterPro" id="IPR036320">
    <property type="entry name" value="Glycosyl_Trfase_fam3_N_dom_sf"/>
</dbReference>
<evidence type="ECO:0000256" key="3">
    <source>
        <dbReference type="ARBA" id="ARBA00022676"/>
    </source>
</evidence>
<dbReference type="NCBIfam" id="NF004490">
    <property type="entry name" value="PRK05820.1"/>
    <property type="match status" value="1"/>
</dbReference>
<dbReference type="PIRSF" id="PIRSF000478">
    <property type="entry name" value="TP_PyNP"/>
    <property type="match status" value="1"/>
</dbReference>
<comment type="function">
    <text evidence="6">The enzymes which catalyze the reversible phosphorolysis of pyrimidine nucleosides are involved in the degradation of these compounds and in their utilization as carbon and energy sources, or in the rescue of pyrimidine bases for nucleotide synthesis.</text>
</comment>
<dbReference type="SUPFAM" id="SSF54680">
    <property type="entry name" value="Pyrimidine nucleoside phosphorylase C-terminal domain"/>
    <property type="match status" value="1"/>
</dbReference>
<dbReference type="FunFam" id="3.40.1030.10:FF:000003">
    <property type="entry name" value="Pyrimidine-nucleoside phosphorylase"/>
    <property type="match status" value="1"/>
</dbReference>
<dbReference type="GO" id="GO:0009032">
    <property type="term" value="F:thymidine phosphorylase activity"/>
    <property type="evidence" value="ECO:0007669"/>
    <property type="project" value="UniProtKB-EC"/>
</dbReference>
<dbReference type="InterPro" id="IPR035902">
    <property type="entry name" value="Nuc_phospho_transferase"/>
</dbReference>
<reference evidence="8 9" key="1">
    <citation type="journal article" date="2011" name="PLoS ONE">
        <title>Core proteome of the minimal cell: comparative proteomics of three mollicute species.</title>
        <authorList>
            <person name="Fisunov G.Y."/>
            <person name="Alexeev D.G."/>
            <person name="Bazaleev N.A."/>
            <person name="Ladygina V.G."/>
            <person name="Galyamina M.A."/>
            <person name="Kondratov I.G."/>
            <person name="Zhukova N.A."/>
            <person name="Serebryakova M.V."/>
            <person name="Demina I.A."/>
            <person name="Govorun V.M."/>
        </authorList>
    </citation>
    <scope>NUCLEOTIDE SEQUENCE [LARGE SCALE GENOMIC DNA]</scope>
    <source>
        <strain evidence="8 9">S6</strain>
    </source>
</reference>
<dbReference type="KEGG" id="mgz:GCW_03305"/>
<dbReference type="GO" id="GO:0005829">
    <property type="term" value="C:cytosol"/>
    <property type="evidence" value="ECO:0007669"/>
    <property type="project" value="TreeGrafter"/>
</dbReference>
<dbReference type="PROSITE" id="PS00647">
    <property type="entry name" value="THYMID_PHOSPHORYLASE"/>
    <property type="match status" value="1"/>
</dbReference>
<dbReference type="RefSeq" id="WP_011884864.1">
    <property type="nucleotide sequence ID" value="NC_023030.2"/>
</dbReference>
<dbReference type="GO" id="GO:0006213">
    <property type="term" value="P:pyrimidine nucleoside metabolic process"/>
    <property type="evidence" value="ECO:0007669"/>
    <property type="project" value="InterPro"/>
</dbReference>
<evidence type="ECO:0000256" key="2">
    <source>
        <dbReference type="ARBA" id="ARBA00011738"/>
    </source>
</evidence>
<dbReference type="Proteomes" id="UP000018735">
    <property type="component" value="Chromosome"/>
</dbReference>
<gene>
    <name evidence="8" type="primary">deoA</name>
    <name evidence="8" type="ORF">GCW_03305</name>
</gene>
<keyword evidence="3" id="KW-0328">Glycosyltransferase</keyword>
<dbReference type="Gene3D" id="3.90.1170.30">
    <property type="entry name" value="Pyrimidine nucleoside phosphorylase-like, C-terminal domain"/>
    <property type="match status" value="1"/>
</dbReference>
<dbReference type="Pfam" id="PF00591">
    <property type="entry name" value="Glycos_transf_3"/>
    <property type="match status" value="1"/>
</dbReference>
<evidence type="ECO:0000259" key="7">
    <source>
        <dbReference type="SMART" id="SM00941"/>
    </source>
</evidence>
<dbReference type="GO" id="GO:0006206">
    <property type="term" value="P:pyrimidine nucleobase metabolic process"/>
    <property type="evidence" value="ECO:0007669"/>
    <property type="project" value="InterPro"/>
</dbReference>
<dbReference type="NCBIfam" id="TIGR02644">
    <property type="entry name" value="Y_phosphoryl"/>
    <property type="match status" value="1"/>
</dbReference>
<dbReference type="AlphaFoldDB" id="A0A0F6CL71"/>
<accession>A0A0F6CL71</accession>
<proteinExistence type="inferred from homology"/>
<evidence type="ECO:0000256" key="1">
    <source>
        <dbReference type="ARBA" id="ARBA00006915"/>
    </source>
</evidence>
<organism evidence="8 9">
    <name type="scientific">Mycoplasmoides gallisepticum S6</name>
    <dbReference type="NCBI Taxonomy" id="1006581"/>
    <lineage>
        <taxon>Bacteria</taxon>
        <taxon>Bacillati</taxon>
        <taxon>Mycoplasmatota</taxon>
        <taxon>Mycoplasmoidales</taxon>
        <taxon>Mycoplasmoidaceae</taxon>
        <taxon>Mycoplasmoides</taxon>
    </lineage>
</organism>
<evidence type="ECO:0000313" key="8">
    <source>
        <dbReference type="EMBL" id="AHB99843.1"/>
    </source>
</evidence>
<sequence length="419" mass="47218">MNIIDIIEKKKTKQILTKEEIGFFIDGCVKKTIPDYQISALLMAIWFNGLNNDELFYLTDFMIKSGKTLNFESDQKKLIDKHSTGGVGDKVSIALAPILACFNFKVSKMSGRGLAHTGGTIDKLEAIGVDCFISLDQAKQILKTNDMFIIAQTNDLVLADKILYALRDVTATTDCLDLIASSIISKKFAINSDYIFIDIKYGLGAFCKTIDEANELKKRMLNLAKKFNRHLKCELNDMNEVLGNSIGNAIEIKEAIAYLKNQLSQNNSFKILMDNLVAEILVETKQFTTKKEALISLDQLLKTTKPFDKFISWIKSQNGNWQEIINDSYFQPKYEYQLKAKKAGKISYSSPVDLAMVSVGLGSGRMMKDQPIDFQAGIYLHKKNHDQVSLDEPIMSLYSSKPIDQVIIDKADKTIRYET</sequence>
<comment type="similarity">
    <text evidence="1">Belongs to the thymidine/pyrimidine-nucleoside phosphorylase family.</text>
</comment>
<evidence type="ECO:0000256" key="6">
    <source>
        <dbReference type="ARBA" id="ARBA00056338"/>
    </source>
</evidence>
<dbReference type="InterPro" id="IPR036566">
    <property type="entry name" value="PYNP-like_C_sf"/>
</dbReference>
<dbReference type="GO" id="GO:0004645">
    <property type="term" value="F:1,4-alpha-oligoglucan phosphorylase activity"/>
    <property type="evidence" value="ECO:0007669"/>
    <property type="project" value="InterPro"/>
</dbReference>
<dbReference type="InterPro" id="IPR013102">
    <property type="entry name" value="PYNP_C"/>
</dbReference>
<dbReference type="SUPFAM" id="SSF47648">
    <property type="entry name" value="Nucleoside phosphorylase/phosphoribosyltransferase N-terminal domain"/>
    <property type="match status" value="1"/>
</dbReference>
<dbReference type="PANTHER" id="PTHR10515:SF0">
    <property type="entry name" value="THYMIDINE PHOSPHORYLASE"/>
    <property type="match status" value="1"/>
</dbReference>
<dbReference type="InterPro" id="IPR000053">
    <property type="entry name" value="Thymidine/pyrmidine_PPase"/>
</dbReference>